<dbReference type="Gene3D" id="3.50.50.60">
    <property type="entry name" value="FAD/NAD(P)-binding domain"/>
    <property type="match status" value="2"/>
</dbReference>
<keyword evidence="2" id="KW-0560">Oxidoreductase</keyword>
<keyword evidence="1" id="KW-0479">Metal-binding</keyword>
<dbReference type="Pfam" id="PF07992">
    <property type="entry name" value="Pyr_redox_2"/>
    <property type="match status" value="1"/>
</dbReference>
<gene>
    <name evidence="7" type="ORF">NVS47_15220</name>
</gene>
<dbReference type="InterPro" id="IPR028261">
    <property type="entry name" value="DPD_II"/>
</dbReference>
<dbReference type="InterPro" id="IPR017900">
    <property type="entry name" value="4Fe4S_Fe_S_CS"/>
</dbReference>
<dbReference type="InterPro" id="IPR001041">
    <property type="entry name" value="2Fe-2S_ferredoxin-type"/>
</dbReference>
<dbReference type="PROSITE" id="PS51085">
    <property type="entry name" value="2FE2S_FER_2"/>
    <property type="match status" value="1"/>
</dbReference>
<evidence type="ECO:0000256" key="1">
    <source>
        <dbReference type="ARBA" id="ARBA00022723"/>
    </source>
</evidence>
<sequence>MLELKRIPVTVNGRVIEVYDKLTILQALIQEDIHVPHLCYDIRLDRSNGNCGLCVVELGEGSNQRDVKSCQTPIKEGMVICTNSPKLEHYRKIRLEQILSDHNADCVAPCVQTCPGNIDIQSYLHLTSQGNFQSAINVIKESNPFPLACGRVCPHPCEAQCRRQLVDYPVAINHVKRFLADWDVAQEHPNQPPKNPPTGKKIAVVGAGPSGLSAAYYSAQRGHDVTVFERHPYPGGMMRYGIPEYRLPKDTLDQEINLIKKLGVKIMTGKTLGTHISLENLNEDFDAVYLAIGSWQATPLQLEGENLPGVWLGIHFLEQVIKQGEINLGDQVVVIGGGNTAIDCARTALRLGAKSVKLVYRRTQEEMPAEPYEVSEALHEGVEMYFLTAPSKIMQEGKRKLLLCMKMTLGEADRSGRRRPIPIEGSEVAFEADTIISAIGQSTNTQFLYHDLPVQLNKWGDIEINGKTFQTSEIKIFAGGDCVTGPATVIQAVAAGHHAADAMDSFLMKGYVKEQPIDYSCSRGSLEDLPKWEYEELPKLKRAPMPALGSEDRRYNFKEVELGYSAETAKEEAQRCLECGCFDRYHCHLRQEASTYQIQYIPPAHERPYIPIVEDHPVIIRDHNKCISCGRCIAACAEVEGPDILTFYKKHGRQLVGTKNGIPLIETDCISCGQCVNACPCGALDYRRENNQVFQVINNPQKTVLAFVAPAVRSVISSHYGISFDEASSFLAGLLKKIGFDKVFDFTFAADLTIVEETTEFINRVQTGGVMPQFTSCCPGWVNLVEKRYPELIPHLSSCKSPQQMMGATVKNHYAQIEQLARDDLFVVSIVPCIAKKFEAARPEFAPEGIRDVDAVLTTTEMIEMADLKRIRKEDVIPEEFDVPYKRVSGAGVLFGASGGVAEAALRMAMETLTGESLTDQLDFEEVRGFEGLKEITVDAKGKEINVAVISGLHNAEPLIENIIQGTEVGYDLIEVMACPGGCICGAGHPVPEKIDTLYHRQRVLINIDKSSEYRKSQENPDILRLYHDFYGEANSELAHQLLHTHYYPFSKENQGQKVRKMDNSAFITHELTVCTCESCSTLDAQEFFNQLQATLKELKMDAFVHVSTLRFKKNHHLSGAKLYVTLDGNPIEATIENICRLIRKSY</sequence>
<evidence type="ECO:0000256" key="4">
    <source>
        <dbReference type="ARBA" id="ARBA00023014"/>
    </source>
</evidence>
<protein>
    <submittedName>
        <fullName evidence="7">NAD(P)-binding protein</fullName>
    </submittedName>
</protein>
<dbReference type="InterPro" id="IPR036188">
    <property type="entry name" value="FAD/NAD-bd_sf"/>
</dbReference>
<dbReference type="SUPFAM" id="SSF53920">
    <property type="entry name" value="Fe-only hydrogenase"/>
    <property type="match status" value="1"/>
</dbReference>
<dbReference type="InterPro" id="IPR004108">
    <property type="entry name" value="Fe_hydrogenase_lsu_C"/>
</dbReference>
<dbReference type="CDD" id="cd00207">
    <property type="entry name" value="fer2"/>
    <property type="match status" value="1"/>
</dbReference>
<dbReference type="PANTHER" id="PTHR42783">
    <property type="entry name" value="GLUTAMATE SYNTHASE [NADPH] SMALL CHAIN"/>
    <property type="match status" value="1"/>
</dbReference>
<dbReference type="Pfam" id="PF12838">
    <property type="entry name" value="Fer4_7"/>
    <property type="match status" value="1"/>
</dbReference>
<dbReference type="InterPro" id="IPR017896">
    <property type="entry name" value="4Fe4S_Fe-S-bd"/>
</dbReference>
<evidence type="ECO:0000259" key="5">
    <source>
        <dbReference type="PROSITE" id="PS51085"/>
    </source>
</evidence>
<dbReference type="PRINTS" id="PR00419">
    <property type="entry name" value="ADXRDTASE"/>
</dbReference>
<dbReference type="Gene3D" id="3.40.50.1780">
    <property type="match status" value="1"/>
</dbReference>
<dbReference type="InterPro" id="IPR042204">
    <property type="entry name" value="2Fe-2S-bd_N"/>
</dbReference>
<dbReference type="Gene3D" id="3.30.70.20">
    <property type="match status" value="1"/>
</dbReference>
<evidence type="ECO:0000259" key="6">
    <source>
        <dbReference type="PROSITE" id="PS51379"/>
    </source>
</evidence>
<organism evidence="7 8">
    <name type="scientific">Dehalobacterium formicoaceticum</name>
    <dbReference type="NCBI Taxonomy" id="51515"/>
    <lineage>
        <taxon>Bacteria</taxon>
        <taxon>Bacillati</taxon>
        <taxon>Bacillota</taxon>
        <taxon>Clostridia</taxon>
        <taxon>Eubacteriales</taxon>
        <taxon>Peptococcaceae</taxon>
        <taxon>Dehalobacterium</taxon>
    </lineage>
</organism>
<dbReference type="SUPFAM" id="SSF54292">
    <property type="entry name" value="2Fe-2S ferredoxin-like"/>
    <property type="match status" value="1"/>
</dbReference>
<proteinExistence type="predicted"/>
<dbReference type="InterPro" id="IPR036010">
    <property type="entry name" value="2Fe-2S_ferredoxin-like_sf"/>
</dbReference>
<dbReference type="PROSITE" id="PS51379">
    <property type="entry name" value="4FE4S_FER_2"/>
    <property type="match status" value="2"/>
</dbReference>
<keyword evidence="4" id="KW-0411">Iron-sulfur</keyword>
<dbReference type="PROSITE" id="PS00198">
    <property type="entry name" value="4FE4S_FER_1"/>
    <property type="match status" value="1"/>
</dbReference>
<dbReference type="Gene3D" id="1.10.1060.10">
    <property type="entry name" value="Alpha-helical ferredoxin"/>
    <property type="match status" value="1"/>
</dbReference>
<dbReference type="PANTHER" id="PTHR42783:SF3">
    <property type="entry name" value="GLUTAMATE SYNTHASE [NADPH] SMALL CHAIN-RELATED"/>
    <property type="match status" value="1"/>
</dbReference>
<dbReference type="Pfam" id="PF02906">
    <property type="entry name" value="Fe_hyd_lg_C"/>
    <property type="match status" value="1"/>
</dbReference>
<keyword evidence="8" id="KW-1185">Reference proteome</keyword>
<name>A0ABT1Y7H3_9FIRM</name>
<feature type="domain" description="2Fe-2S ferredoxin-type" evidence="5">
    <location>
        <begin position="5"/>
        <end position="86"/>
    </location>
</feature>
<dbReference type="Pfam" id="PF14691">
    <property type="entry name" value="Fer4_20"/>
    <property type="match status" value="1"/>
</dbReference>
<dbReference type="SUPFAM" id="SSF51971">
    <property type="entry name" value="Nucleotide-binding domain"/>
    <property type="match status" value="1"/>
</dbReference>
<dbReference type="InterPro" id="IPR036991">
    <property type="entry name" value="Fe_hydrogenase_ssu_sf"/>
</dbReference>
<evidence type="ECO:0000256" key="3">
    <source>
        <dbReference type="ARBA" id="ARBA00023004"/>
    </source>
</evidence>
<dbReference type="InterPro" id="IPR009051">
    <property type="entry name" value="Helical_ferredxn"/>
</dbReference>
<dbReference type="InterPro" id="IPR023753">
    <property type="entry name" value="FAD/NAD-binding_dom"/>
</dbReference>
<dbReference type="Pfam" id="PF02256">
    <property type="entry name" value="Fe_hyd_SSU"/>
    <property type="match status" value="1"/>
</dbReference>
<reference evidence="7 8" key="1">
    <citation type="submission" date="2022-08" db="EMBL/GenBank/DDBJ databases">
        <title>Proteogenomics of the novel Dehalobacterium formicoaceticum strain EZ94 highlights a key role of methyltransferases during anaerobic dichloromethane degradation.</title>
        <authorList>
            <person name="Wasmund K."/>
        </authorList>
    </citation>
    <scope>NUCLEOTIDE SEQUENCE [LARGE SCALE GENOMIC DNA]</scope>
    <source>
        <strain evidence="7 8">EZ94</strain>
    </source>
</reference>
<dbReference type="SUPFAM" id="SSF54862">
    <property type="entry name" value="4Fe-4S ferredoxins"/>
    <property type="match status" value="1"/>
</dbReference>
<dbReference type="SMART" id="SM00902">
    <property type="entry name" value="Fe_hyd_SSU"/>
    <property type="match status" value="1"/>
</dbReference>
<dbReference type="InterPro" id="IPR003149">
    <property type="entry name" value="Fe_hydrogenase_ssu"/>
</dbReference>
<dbReference type="NCBIfam" id="NF009410">
    <property type="entry name" value="PRK12771.1"/>
    <property type="match status" value="1"/>
</dbReference>
<evidence type="ECO:0000313" key="8">
    <source>
        <dbReference type="Proteomes" id="UP001524944"/>
    </source>
</evidence>
<evidence type="ECO:0000313" key="7">
    <source>
        <dbReference type="EMBL" id="MCR6546846.1"/>
    </source>
</evidence>
<dbReference type="Gene3D" id="3.10.20.440">
    <property type="entry name" value="2Fe-2S iron-sulphur cluster binding domain, sarcosine oxidase, alpha subunit, N-terminal domain"/>
    <property type="match status" value="1"/>
</dbReference>
<dbReference type="InterPro" id="IPR009016">
    <property type="entry name" value="Fe_hydrogenase"/>
</dbReference>
<dbReference type="Proteomes" id="UP001524944">
    <property type="component" value="Unassembled WGS sequence"/>
</dbReference>
<dbReference type="EMBL" id="JANPWE010000012">
    <property type="protein sequence ID" value="MCR6546846.1"/>
    <property type="molecule type" value="Genomic_DNA"/>
</dbReference>
<dbReference type="Gene3D" id="4.10.260.20">
    <property type="entry name" value="Iron hydrogenase, small subunit"/>
    <property type="match status" value="1"/>
</dbReference>
<dbReference type="SUPFAM" id="SSF46548">
    <property type="entry name" value="alpha-helical ferredoxin"/>
    <property type="match status" value="1"/>
</dbReference>
<keyword evidence="3" id="KW-0408">Iron</keyword>
<dbReference type="NCBIfam" id="TIGR02512">
    <property type="entry name" value="FeFe_hydrog_A"/>
    <property type="match status" value="1"/>
</dbReference>
<feature type="domain" description="4Fe-4S ferredoxin-type" evidence="6">
    <location>
        <begin position="617"/>
        <end position="647"/>
    </location>
</feature>
<feature type="domain" description="4Fe-4S ferredoxin-type" evidence="6">
    <location>
        <begin position="661"/>
        <end position="689"/>
    </location>
</feature>
<accession>A0ABT1Y7H3</accession>
<dbReference type="InterPro" id="IPR013352">
    <property type="entry name" value="Fe_hydrogenase_subset"/>
</dbReference>
<dbReference type="Pfam" id="PF13510">
    <property type="entry name" value="Fer2_4"/>
    <property type="match status" value="1"/>
</dbReference>
<evidence type="ECO:0000256" key="2">
    <source>
        <dbReference type="ARBA" id="ARBA00023002"/>
    </source>
</evidence>
<comment type="caution">
    <text evidence="7">The sequence shown here is derived from an EMBL/GenBank/DDBJ whole genome shotgun (WGS) entry which is preliminary data.</text>
</comment>
<dbReference type="Gene3D" id="3.40.950.10">
    <property type="entry name" value="Fe-only Hydrogenase (Larger Subunit), Chain L, domain 3"/>
    <property type="match status" value="1"/>
</dbReference>